<dbReference type="Gene3D" id="3.30.1150.10">
    <property type="match status" value="1"/>
</dbReference>
<dbReference type="Proteomes" id="UP001629058">
    <property type="component" value="Unassembled WGS sequence"/>
</dbReference>
<gene>
    <name evidence="3" type="ORF">ABS765_09190</name>
</gene>
<feature type="chain" id="PRO_5046206243" evidence="1">
    <location>
        <begin position="19"/>
        <end position="135"/>
    </location>
</feature>
<evidence type="ECO:0000313" key="3">
    <source>
        <dbReference type="EMBL" id="MFL9834203.1"/>
    </source>
</evidence>
<dbReference type="EMBL" id="JBELPY010000004">
    <property type="protein sequence ID" value="MFL9834203.1"/>
    <property type="molecule type" value="Genomic_DNA"/>
</dbReference>
<keyword evidence="4" id="KW-1185">Reference proteome</keyword>
<protein>
    <submittedName>
        <fullName evidence="3">Energy transducer TonB</fullName>
    </submittedName>
</protein>
<dbReference type="InterPro" id="IPR037682">
    <property type="entry name" value="TonB_C"/>
</dbReference>
<reference evidence="3 4" key="1">
    <citation type="submission" date="2024-06" db="EMBL/GenBank/DDBJ databases">
        <authorList>
            <person name="Kaempfer P."/>
            <person name="Viver T."/>
        </authorList>
    </citation>
    <scope>NUCLEOTIDE SEQUENCE [LARGE SCALE GENOMIC DNA]</scope>
    <source>
        <strain evidence="3 4">ST-37</strain>
    </source>
</reference>
<feature type="signal peptide" evidence="1">
    <location>
        <begin position="1"/>
        <end position="18"/>
    </location>
</feature>
<comment type="caution">
    <text evidence="3">The sequence shown here is derived from an EMBL/GenBank/DDBJ whole genome shotgun (WGS) entry which is preliminary data.</text>
</comment>
<keyword evidence="1" id="KW-0732">Signal</keyword>
<feature type="domain" description="TonB C-terminal" evidence="2">
    <location>
        <begin position="61"/>
        <end position="129"/>
    </location>
</feature>
<dbReference type="RefSeq" id="WP_408089802.1">
    <property type="nucleotide sequence ID" value="NZ_JBELPY010000004.1"/>
</dbReference>
<proteinExistence type="predicted"/>
<sequence length="135" mass="15333">MKKYFFVLILLIGFKSFAQESQVESENSVITQEAEFPGGDKAFSQELHKMIHAYIDLNQYGVNGAFTFIFDIDKNGNAGNLKVLPKVKNSEMFIDDMKFALKKVKKKWKPAMKDGVPVISKKIIKINFVTDFTDG</sequence>
<evidence type="ECO:0000259" key="2">
    <source>
        <dbReference type="Pfam" id="PF03544"/>
    </source>
</evidence>
<name>A0ABW8Y2K5_9FLAO</name>
<dbReference type="SUPFAM" id="SSF74653">
    <property type="entry name" value="TolA/TonB C-terminal domain"/>
    <property type="match status" value="1"/>
</dbReference>
<evidence type="ECO:0000256" key="1">
    <source>
        <dbReference type="SAM" id="SignalP"/>
    </source>
</evidence>
<evidence type="ECO:0000313" key="4">
    <source>
        <dbReference type="Proteomes" id="UP001629058"/>
    </source>
</evidence>
<dbReference type="Pfam" id="PF03544">
    <property type="entry name" value="TonB_C"/>
    <property type="match status" value="1"/>
</dbReference>
<organism evidence="3 4">
    <name type="scientific">Chryseobacterium terrae</name>
    <dbReference type="NCBI Taxonomy" id="3163299"/>
    <lineage>
        <taxon>Bacteria</taxon>
        <taxon>Pseudomonadati</taxon>
        <taxon>Bacteroidota</taxon>
        <taxon>Flavobacteriia</taxon>
        <taxon>Flavobacteriales</taxon>
        <taxon>Weeksellaceae</taxon>
        <taxon>Chryseobacterium group</taxon>
        <taxon>Chryseobacterium</taxon>
    </lineage>
</organism>
<accession>A0ABW8Y2K5</accession>